<name>A0AAE1PAJ1_9EUCA</name>
<sequence length="217" mass="23996">MLATLKKSIIEGLATLPSSSSLLLLLLTDLVLVLECHAAFKESLVVHKDTTLTITELEVDSRSLCECRMMCLTYPPCTAVSFTNQSSVNPTTTTAGDPTPIGYVRTQATTSNGTLSSVKAMCEAEGYTSVTAANFELIPQYLWGKYWTGFMRNNDNVDFADGSSLPWSDVQPILNDKFLSVSINDGNDCFRYESYRKIIQGYCNFPNNDYKVMCVEV</sequence>
<comment type="caution">
    <text evidence="1">The sequence shown here is derived from an EMBL/GenBank/DDBJ whole genome shotgun (WGS) entry which is preliminary data.</text>
</comment>
<gene>
    <name evidence="1" type="ORF">Pmani_023434</name>
</gene>
<dbReference type="EMBL" id="JAWZYT010002409">
    <property type="protein sequence ID" value="KAK4304553.1"/>
    <property type="molecule type" value="Genomic_DNA"/>
</dbReference>
<proteinExistence type="predicted"/>
<protein>
    <submittedName>
        <fullName evidence="1">Uncharacterized protein</fullName>
    </submittedName>
</protein>
<organism evidence="1 2">
    <name type="scientific">Petrolisthes manimaculis</name>
    <dbReference type="NCBI Taxonomy" id="1843537"/>
    <lineage>
        <taxon>Eukaryota</taxon>
        <taxon>Metazoa</taxon>
        <taxon>Ecdysozoa</taxon>
        <taxon>Arthropoda</taxon>
        <taxon>Crustacea</taxon>
        <taxon>Multicrustacea</taxon>
        <taxon>Malacostraca</taxon>
        <taxon>Eumalacostraca</taxon>
        <taxon>Eucarida</taxon>
        <taxon>Decapoda</taxon>
        <taxon>Pleocyemata</taxon>
        <taxon>Anomura</taxon>
        <taxon>Galatheoidea</taxon>
        <taxon>Porcellanidae</taxon>
        <taxon>Petrolisthes</taxon>
    </lineage>
</organism>
<keyword evidence="2" id="KW-1185">Reference proteome</keyword>
<evidence type="ECO:0000313" key="1">
    <source>
        <dbReference type="EMBL" id="KAK4304553.1"/>
    </source>
</evidence>
<evidence type="ECO:0000313" key="2">
    <source>
        <dbReference type="Proteomes" id="UP001292094"/>
    </source>
</evidence>
<dbReference type="AlphaFoldDB" id="A0AAE1PAJ1"/>
<accession>A0AAE1PAJ1</accession>
<dbReference type="Proteomes" id="UP001292094">
    <property type="component" value="Unassembled WGS sequence"/>
</dbReference>
<reference evidence="1" key="1">
    <citation type="submission" date="2023-11" db="EMBL/GenBank/DDBJ databases">
        <title>Genome assemblies of two species of porcelain crab, Petrolisthes cinctipes and Petrolisthes manimaculis (Anomura: Porcellanidae).</title>
        <authorList>
            <person name="Angst P."/>
        </authorList>
    </citation>
    <scope>NUCLEOTIDE SEQUENCE</scope>
    <source>
        <strain evidence="1">PB745_02</strain>
        <tissue evidence="1">Gill</tissue>
    </source>
</reference>